<gene>
    <name evidence="1" type="ORF">METZ01_LOCUS206252</name>
</gene>
<dbReference type="AlphaFoldDB" id="A0A382ERU2"/>
<proteinExistence type="predicted"/>
<protein>
    <submittedName>
        <fullName evidence="1">Uncharacterized protein</fullName>
    </submittedName>
</protein>
<sequence length="194" mass="22959">MKRFIIFISLYLLVFFTVVFFSYVHAEESYAKAEEEWTIDKFKTLSYARVSGEVTHGDSLNFFILPTEKCEKVYNTFTFYTWEKPNDIKQLLHQHIPIELNGEELTAKVEVVSPFLMGYRIMFSLGTYPVKEYIYRLHNFYKEEKKYEIRIVDGINFKASKYFDITINSWKLDKLVPSVLEASKLCKEIKNSSS</sequence>
<name>A0A382ERU2_9ZZZZ</name>
<reference evidence="1" key="1">
    <citation type="submission" date="2018-05" db="EMBL/GenBank/DDBJ databases">
        <authorList>
            <person name="Lanie J.A."/>
            <person name="Ng W.-L."/>
            <person name="Kazmierczak K.M."/>
            <person name="Andrzejewski T.M."/>
            <person name="Davidsen T.M."/>
            <person name="Wayne K.J."/>
            <person name="Tettelin H."/>
            <person name="Glass J.I."/>
            <person name="Rusch D."/>
            <person name="Podicherti R."/>
            <person name="Tsui H.-C.T."/>
            <person name="Winkler M.E."/>
        </authorList>
    </citation>
    <scope>NUCLEOTIDE SEQUENCE</scope>
</reference>
<organism evidence="1">
    <name type="scientific">marine metagenome</name>
    <dbReference type="NCBI Taxonomy" id="408172"/>
    <lineage>
        <taxon>unclassified sequences</taxon>
        <taxon>metagenomes</taxon>
        <taxon>ecological metagenomes</taxon>
    </lineage>
</organism>
<evidence type="ECO:0000313" key="1">
    <source>
        <dbReference type="EMBL" id="SVB53398.1"/>
    </source>
</evidence>
<accession>A0A382ERU2</accession>
<dbReference type="EMBL" id="UINC01045982">
    <property type="protein sequence ID" value="SVB53398.1"/>
    <property type="molecule type" value="Genomic_DNA"/>
</dbReference>